<feature type="transmembrane region" description="Helical" evidence="1">
    <location>
        <begin position="244"/>
        <end position="270"/>
    </location>
</feature>
<keyword evidence="1" id="KW-0812">Transmembrane</keyword>
<keyword evidence="1" id="KW-1133">Transmembrane helix</keyword>
<evidence type="ECO:0000313" key="2">
    <source>
        <dbReference type="EMBL" id="VDO00887.1"/>
    </source>
</evidence>
<evidence type="ECO:0000313" key="3">
    <source>
        <dbReference type="Proteomes" id="UP000278807"/>
    </source>
</evidence>
<dbReference type="AlphaFoldDB" id="A0A0R3TD89"/>
<evidence type="ECO:0000256" key="1">
    <source>
        <dbReference type="SAM" id="Phobius"/>
    </source>
</evidence>
<gene>
    <name evidence="2" type="ORF">HNAJ_LOCUS5027</name>
</gene>
<name>A0A0R3TD89_RODNA</name>
<keyword evidence="1" id="KW-0472">Membrane</keyword>
<reference evidence="2 3" key="2">
    <citation type="submission" date="2018-11" db="EMBL/GenBank/DDBJ databases">
        <authorList>
            <consortium name="Pathogen Informatics"/>
        </authorList>
    </citation>
    <scope>NUCLEOTIDE SEQUENCE [LARGE SCALE GENOMIC DNA]</scope>
</reference>
<keyword evidence="3" id="KW-1185">Reference proteome</keyword>
<protein>
    <submittedName>
        <fullName evidence="4">DUF4793 domain-containing protein</fullName>
    </submittedName>
</protein>
<reference evidence="4" key="1">
    <citation type="submission" date="2017-02" db="UniProtKB">
        <authorList>
            <consortium name="WormBaseParasite"/>
        </authorList>
    </citation>
    <scope>IDENTIFICATION</scope>
</reference>
<accession>A0A0R3TD89</accession>
<dbReference type="Proteomes" id="UP000278807">
    <property type="component" value="Unassembled WGS sequence"/>
</dbReference>
<sequence length="421" mass="47619">PIAFTTFDGNRKLPFRWVSGTPVYVTIKLGVFYHRDNNAFNGTQHELVDKDVILFGRQEKDKNEVRQFTLDFEIASAFTPLLLVYAQLSDCQSSHYFQYLVKNPTAEQQLTSQPVLMQSPRDISITLLDTQGLHTPLPFLLLSVFLGSLYLVLFIAFLMLYICKPKRRQFIVPALLFQGSAPQNSRASSLSSAYIEVTKSSTSALMVDNSPYSSPARENATGIVHSSRRHPATDSIPTSRKILIFLYVCFRAFTIFLFTFSVGLSVLLSIESDSFKTLISCVQNAKGDRIRELASQEAIRRTFPGQSARRAASPWLQELRQIEKVSDMELSRQTAYFIQQISTCEMQELRASGEIGLTMAEVTNLVAVRSGINISGNRLSPNDPQNFIHYMTIVNSTWDCLETEYWGPYNISIQRYMDDVS</sequence>
<proteinExistence type="predicted"/>
<dbReference type="WBParaSite" id="HNAJ_0000502801-mRNA-1">
    <property type="protein sequence ID" value="HNAJ_0000502801-mRNA-1"/>
    <property type="gene ID" value="HNAJ_0000502801"/>
</dbReference>
<dbReference type="EMBL" id="UZAE01003969">
    <property type="protein sequence ID" value="VDO00887.1"/>
    <property type="molecule type" value="Genomic_DNA"/>
</dbReference>
<dbReference type="OrthoDB" id="6274520at2759"/>
<evidence type="ECO:0000313" key="4">
    <source>
        <dbReference type="WBParaSite" id="HNAJ_0000502801-mRNA-1"/>
    </source>
</evidence>
<feature type="transmembrane region" description="Helical" evidence="1">
    <location>
        <begin position="139"/>
        <end position="162"/>
    </location>
</feature>
<organism evidence="4">
    <name type="scientific">Rodentolepis nana</name>
    <name type="common">Dwarf tapeworm</name>
    <name type="synonym">Hymenolepis nana</name>
    <dbReference type="NCBI Taxonomy" id="102285"/>
    <lineage>
        <taxon>Eukaryota</taxon>
        <taxon>Metazoa</taxon>
        <taxon>Spiralia</taxon>
        <taxon>Lophotrochozoa</taxon>
        <taxon>Platyhelminthes</taxon>
        <taxon>Cestoda</taxon>
        <taxon>Eucestoda</taxon>
        <taxon>Cyclophyllidea</taxon>
        <taxon>Hymenolepididae</taxon>
        <taxon>Rodentolepis</taxon>
    </lineage>
</organism>